<evidence type="ECO:0000256" key="1">
    <source>
        <dbReference type="ARBA" id="ARBA00022741"/>
    </source>
</evidence>
<keyword evidence="4" id="KW-0175">Coiled coil</keyword>
<keyword evidence="2 3" id="KW-0067">ATP-binding</keyword>
<dbReference type="PROSITE" id="PS00107">
    <property type="entry name" value="PROTEIN_KINASE_ATP"/>
    <property type="match status" value="1"/>
</dbReference>
<evidence type="ECO:0000256" key="2">
    <source>
        <dbReference type="ARBA" id="ARBA00022840"/>
    </source>
</evidence>
<feature type="binding site" evidence="3">
    <location>
        <position position="526"/>
    </location>
    <ligand>
        <name>ATP</name>
        <dbReference type="ChEBI" id="CHEBI:30616"/>
    </ligand>
</feature>
<dbReference type="Proteomes" id="UP001159428">
    <property type="component" value="Unassembled WGS sequence"/>
</dbReference>
<dbReference type="EMBL" id="CALNXJ010000175">
    <property type="protein sequence ID" value="CAH3168258.1"/>
    <property type="molecule type" value="Genomic_DNA"/>
</dbReference>
<dbReference type="SUPFAM" id="SSF56112">
    <property type="entry name" value="Protein kinase-like (PK-like)"/>
    <property type="match status" value="1"/>
</dbReference>
<evidence type="ECO:0000256" key="5">
    <source>
        <dbReference type="SAM" id="MobiDB-lite"/>
    </source>
</evidence>
<evidence type="ECO:0000313" key="7">
    <source>
        <dbReference type="EMBL" id="CAH3168258.1"/>
    </source>
</evidence>
<accession>A0AAU9Y4M6</accession>
<feature type="domain" description="Protein kinase" evidence="6">
    <location>
        <begin position="499"/>
        <end position="739"/>
    </location>
</feature>
<dbReference type="Gene3D" id="1.10.510.10">
    <property type="entry name" value="Transferase(Phosphotransferase) domain 1"/>
    <property type="match status" value="1"/>
</dbReference>
<dbReference type="GO" id="GO:0004672">
    <property type="term" value="F:protein kinase activity"/>
    <property type="evidence" value="ECO:0007669"/>
    <property type="project" value="InterPro"/>
</dbReference>
<dbReference type="InterPro" id="IPR008266">
    <property type="entry name" value="Tyr_kinase_AS"/>
</dbReference>
<keyword evidence="8" id="KW-1185">Reference proteome</keyword>
<name>A0AAU9Y4M6_9CNID</name>
<dbReference type="InterPro" id="IPR011009">
    <property type="entry name" value="Kinase-like_dom_sf"/>
</dbReference>
<comment type="caution">
    <text evidence="7">The sequence shown here is derived from an EMBL/GenBank/DDBJ whole genome shotgun (WGS) entry which is preliminary data.</text>
</comment>
<keyword evidence="1 3" id="KW-0547">Nucleotide-binding</keyword>
<dbReference type="PROSITE" id="PS00109">
    <property type="entry name" value="PROTEIN_KINASE_TYR"/>
    <property type="match status" value="1"/>
</dbReference>
<dbReference type="InterPro" id="IPR051681">
    <property type="entry name" value="Ser/Thr_Kinases-Pseudokinases"/>
</dbReference>
<evidence type="ECO:0000313" key="8">
    <source>
        <dbReference type="Proteomes" id="UP001159428"/>
    </source>
</evidence>
<evidence type="ECO:0000256" key="4">
    <source>
        <dbReference type="SAM" id="Coils"/>
    </source>
</evidence>
<dbReference type="PANTHER" id="PTHR44329:SF298">
    <property type="entry name" value="MIXED LINEAGE KINASE DOMAIN-LIKE PROTEIN"/>
    <property type="match status" value="1"/>
</dbReference>
<dbReference type="SUPFAM" id="SSF57997">
    <property type="entry name" value="Tropomyosin"/>
    <property type="match status" value="1"/>
</dbReference>
<evidence type="ECO:0000259" key="6">
    <source>
        <dbReference type="PROSITE" id="PS50011"/>
    </source>
</evidence>
<feature type="coiled-coil region" evidence="4">
    <location>
        <begin position="298"/>
        <end position="486"/>
    </location>
</feature>
<dbReference type="AlphaFoldDB" id="A0AAU9Y4M6"/>
<reference evidence="7 8" key="1">
    <citation type="submission" date="2022-05" db="EMBL/GenBank/DDBJ databases">
        <authorList>
            <consortium name="Genoscope - CEA"/>
            <person name="William W."/>
        </authorList>
    </citation>
    <scope>NUCLEOTIDE SEQUENCE [LARGE SCALE GENOMIC DNA]</scope>
</reference>
<dbReference type="InterPro" id="IPR017441">
    <property type="entry name" value="Protein_kinase_ATP_BS"/>
</dbReference>
<sequence length="739" mass="84791">MDLNPSTSRHYNQLSCGASGWNYCKFFWDCCSRRGLSKKPGSTFINSLSLKRINYNTIYALLFSLILSIKEMEIDWCQNPFTEPDVKFTCQFLGKKVLVSDDEYPEAFKELKVGKPIRLDWKILSTIQDPEDKTVFGYVCSQGYPFKDEYELYAFKSEEAEVIIKTLREHIGPTTNIMTEVTGSLDEESKERVRPTTHLTSRLSPKSKDEVKQLGQGAHRTNGSVVTAKFVPDRRSSETAEAVEVDMVKEMSSKDPSEKPYAHSHASTLPRNDLAINNGTDRRLKEENERGGNVHRLVRELEEQVTHLQAELREKELRETSLHEKLKKKEQLEETSRKQSAEIEQQLTNLRGQAQESKEQMRDVTQQMTIVQGQLQEKNEETANLQNQVTALRQQLEEKGQEMNELETTLSTAQDELREHQRQLRDVTQQMTIIRGQLQEKNEETANLQNQATALRQQLEEKDQEMNELETTLSTAQDELREYQRQQSPDWVISRDHIQLIGRFLGRGGWGSVIEGKYCGCSVAVKQIHELILSPHNRKLFELEMDIASRCRHPCLLQFIGATNDEGNPLFVTELMETSLRALLEQRALSEAEMSFISLDVARALNYLHQKQPSPIIHRDISSANVLLWRQGEHWRGKVSDYGTANFMQQTMTVAPGAMIYSAPEALTKNQTVKVDVYSFGVLLCEMCIRELPDPIRRDRQVAMVKNKLNRALIRGCLQSEPEARPSIQEIIDELEEPV</sequence>
<dbReference type="GO" id="GO:0097527">
    <property type="term" value="P:necroptotic signaling pathway"/>
    <property type="evidence" value="ECO:0007669"/>
    <property type="project" value="TreeGrafter"/>
</dbReference>
<organism evidence="7 8">
    <name type="scientific">Pocillopora meandrina</name>
    <dbReference type="NCBI Taxonomy" id="46732"/>
    <lineage>
        <taxon>Eukaryota</taxon>
        <taxon>Metazoa</taxon>
        <taxon>Cnidaria</taxon>
        <taxon>Anthozoa</taxon>
        <taxon>Hexacorallia</taxon>
        <taxon>Scleractinia</taxon>
        <taxon>Astrocoeniina</taxon>
        <taxon>Pocilloporidae</taxon>
        <taxon>Pocillopora</taxon>
    </lineage>
</organism>
<proteinExistence type="predicted"/>
<gene>
    <name evidence="7" type="ORF">PMEA_00008638</name>
</gene>
<feature type="region of interest" description="Disordered" evidence="5">
    <location>
        <begin position="184"/>
        <end position="209"/>
    </location>
</feature>
<dbReference type="Gene3D" id="3.30.200.20">
    <property type="entry name" value="Phosphorylase Kinase, domain 1"/>
    <property type="match status" value="1"/>
</dbReference>
<dbReference type="GO" id="GO:0005524">
    <property type="term" value="F:ATP binding"/>
    <property type="evidence" value="ECO:0007669"/>
    <property type="project" value="UniProtKB-UniRule"/>
</dbReference>
<protein>
    <recommendedName>
        <fullName evidence="6">Protein kinase domain-containing protein</fullName>
    </recommendedName>
</protein>
<dbReference type="InterPro" id="IPR000719">
    <property type="entry name" value="Prot_kinase_dom"/>
</dbReference>
<evidence type="ECO:0000256" key="3">
    <source>
        <dbReference type="PROSITE-ProRule" id="PRU10141"/>
    </source>
</evidence>
<dbReference type="Pfam" id="PF00069">
    <property type="entry name" value="Pkinase"/>
    <property type="match status" value="1"/>
</dbReference>
<dbReference type="PROSITE" id="PS50011">
    <property type="entry name" value="PROTEIN_KINASE_DOM"/>
    <property type="match status" value="1"/>
</dbReference>
<dbReference type="PANTHER" id="PTHR44329">
    <property type="entry name" value="SERINE/THREONINE-PROTEIN KINASE TNNI3K-RELATED"/>
    <property type="match status" value="1"/>
</dbReference>